<evidence type="ECO:0000313" key="2">
    <source>
        <dbReference type="Proteomes" id="UP001315278"/>
    </source>
</evidence>
<reference evidence="2" key="1">
    <citation type="journal article" date="2021" name="ISME J.">
        <title>Evolutionary origin and ecological implication of a unique nif island in free-living Bradyrhizobium lineages.</title>
        <authorList>
            <person name="Tao J."/>
        </authorList>
    </citation>
    <scope>NUCLEOTIDE SEQUENCE [LARGE SCALE GENOMIC DNA]</scope>
    <source>
        <strain evidence="2">SZCCT0434</strain>
    </source>
</reference>
<dbReference type="InterPro" id="IPR003207">
    <property type="entry name" value="Ppandiol/glycerol_DeHydtase_su"/>
</dbReference>
<dbReference type="EMBL" id="JAFCJH010000004">
    <property type="protein sequence ID" value="MBR0794886.1"/>
    <property type="molecule type" value="Genomic_DNA"/>
</dbReference>
<organism evidence="1 2">
    <name type="scientific">Bradyrhizobium jicamae</name>
    <dbReference type="NCBI Taxonomy" id="280332"/>
    <lineage>
        <taxon>Bacteria</taxon>
        <taxon>Pseudomonadati</taxon>
        <taxon>Pseudomonadota</taxon>
        <taxon>Alphaproteobacteria</taxon>
        <taxon>Hyphomicrobiales</taxon>
        <taxon>Nitrobacteraceae</taxon>
        <taxon>Bradyrhizobium</taxon>
    </lineage>
</organism>
<dbReference type="InterPro" id="IPR036091">
    <property type="entry name" value="Prodiol/glycerol_DeHase__sf_su"/>
</dbReference>
<keyword evidence="2" id="KW-1185">Reference proteome</keyword>
<evidence type="ECO:0000313" key="1">
    <source>
        <dbReference type="EMBL" id="MBR0794886.1"/>
    </source>
</evidence>
<dbReference type="Gene3D" id="1.10.1510.20">
    <property type="entry name" value="Propanediol/glycerol dehydratase, small subunit"/>
    <property type="match status" value="1"/>
</dbReference>
<name>A0ABS5FDL6_9BRAD</name>
<dbReference type="Pfam" id="PF02287">
    <property type="entry name" value="Dehydratase_SU"/>
    <property type="match status" value="1"/>
</dbReference>
<dbReference type="RefSeq" id="WP_212491951.1">
    <property type="nucleotide sequence ID" value="NZ_JAFCJH010000004.1"/>
</dbReference>
<dbReference type="Proteomes" id="UP001315278">
    <property type="component" value="Unassembled WGS sequence"/>
</dbReference>
<comment type="caution">
    <text evidence="1">The sequence shown here is derived from an EMBL/GenBank/DDBJ whole genome shotgun (WGS) entry which is preliminary data.</text>
</comment>
<protein>
    <submittedName>
        <fullName evidence="1">Glycerol dehydratase</fullName>
    </submittedName>
</protein>
<proteinExistence type="predicted"/>
<gene>
    <name evidence="1" type="ORF">JQ615_05715</name>
</gene>
<accession>A0ABS5FDL6</accession>
<dbReference type="SUPFAM" id="SSF47148">
    <property type="entry name" value="Diol dehydratase, gamma subunit"/>
    <property type="match status" value="1"/>
</dbReference>
<sequence length="139" mass="15476">MKNPLNLYPVSEHAPERAVSASGLPLAQLTLEEVVAGRIGARDISISSQVLRLQAQIARAAGRETLARNMERAAELVTVPQEIILETYEMMRPGRVTDPVVLTARAEMMRRKYGATNIAALIDEAVAVYTRRGLFRRRY</sequence>